<proteinExistence type="predicted"/>
<comment type="caution">
    <text evidence="1">The sequence shown here is derived from an EMBL/GenBank/DDBJ whole genome shotgun (WGS) entry which is preliminary data.</text>
</comment>
<gene>
    <name evidence="1" type="ORF">F8154_04055</name>
</gene>
<evidence type="ECO:0000313" key="1">
    <source>
        <dbReference type="EMBL" id="KAB3536260.1"/>
    </source>
</evidence>
<evidence type="ECO:0000313" key="2">
    <source>
        <dbReference type="Proteomes" id="UP000432715"/>
    </source>
</evidence>
<protein>
    <submittedName>
        <fullName evidence="1">Uncharacterized protein</fullName>
    </submittedName>
</protein>
<keyword evidence="2" id="KW-1185">Reference proteome</keyword>
<name>A0A6I0FEM5_9FIRM</name>
<reference evidence="1 2" key="1">
    <citation type="submission" date="2019-10" db="EMBL/GenBank/DDBJ databases">
        <title>Alkaliphilus serpentinus sp. nov. and Alkaliphilus pronyensis sp. nov., two novel anaerobic alkaliphilic species isolated from the serpentinized-hosted hydrothermal field of the Prony Bay (New Caledonia).</title>
        <authorList>
            <person name="Postec A."/>
        </authorList>
    </citation>
    <scope>NUCLEOTIDE SEQUENCE [LARGE SCALE GENOMIC DNA]</scope>
    <source>
        <strain evidence="1 2">LacV</strain>
    </source>
</reference>
<organism evidence="1 2">
    <name type="scientific">Alkaliphilus pronyensis</name>
    <dbReference type="NCBI Taxonomy" id="1482732"/>
    <lineage>
        <taxon>Bacteria</taxon>
        <taxon>Bacillati</taxon>
        <taxon>Bacillota</taxon>
        <taxon>Clostridia</taxon>
        <taxon>Peptostreptococcales</taxon>
        <taxon>Natronincolaceae</taxon>
        <taxon>Alkaliphilus</taxon>
    </lineage>
</organism>
<sequence length="185" mass="21676">MKVIMLEKVKEKDEKQKSIEDLGKIYNFEALYSDKMYHNTKLLLKLYSKVMWRMSNSIMEMEAECYLSSGSRLFDVVDTLIDVDPRVDKARIESRLQSIEDSKSILELIDRALVLLKNYPNDGEKYYEILSKSYLVFVKYSESEILESMNISRSTFFRDKKKAVTLLGVILWGFVIPDIKKSQVQ</sequence>
<dbReference type="Proteomes" id="UP000432715">
    <property type="component" value="Unassembled WGS sequence"/>
</dbReference>
<dbReference type="EMBL" id="WBZC01000012">
    <property type="protein sequence ID" value="KAB3536260.1"/>
    <property type="molecule type" value="Genomic_DNA"/>
</dbReference>
<dbReference type="AlphaFoldDB" id="A0A6I0FEM5"/>
<accession>A0A6I0FEM5</accession>